<dbReference type="GO" id="GO:0080120">
    <property type="term" value="P:CAAX-box protein maturation"/>
    <property type="evidence" value="ECO:0007669"/>
    <property type="project" value="UniProtKB-ARBA"/>
</dbReference>
<dbReference type="GO" id="GO:0006508">
    <property type="term" value="P:proteolysis"/>
    <property type="evidence" value="ECO:0007669"/>
    <property type="project" value="UniProtKB-KW"/>
</dbReference>
<dbReference type="PANTHER" id="PTHR43592:SF15">
    <property type="entry name" value="CAAX AMINO TERMINAL PROTEASE FAMILY PROTEIN"/>
    <property type="match status" value="1"/>
</dbReference>
<dbReference type="InterPro" id="IPR003675">
    <property type="entry name" value="Rce1/LyrA-like_dom"/>
</dbReference>
<feature type="domain" description="CAAX prenyl protease 2/Lysostaphin resistance protein A-like" evidence="2">
    <location>
        <begin position="1"/>
        <end position="74"/>
    </location>
</feature>
<feature type="transmembrane region" description="Helical" evidence="1">
    <location>
        <begin position="21"/>
        <end position="54"/>
    </location>
</feature>
<keyword evidence="1" id="KW-0472">Membrane</keyword>
<evidence type="ECO:0000259" key="2">
    <source>
        <dbReference type="Pfam" id="PF02517"/>
    </source>
</evidence>
<keyword evidence="3" id="KW-0645">Protease</keyword>
<dbReference type="Pfam" id="PF02517">
    <property type="entry name" value="Rce1-like"/>
    <property type="match status" value="1"/>
</dbReference>
<dbReference type="EMBL" id="KF900944">
    <property type="protein sequence ID" value="AIF12416.1"/>
    <property type="molecule type" value="Genomic_DNA"/>
</dbReference>
<name>A0A075H7G3_9ARCH</name>
<proteinExistence type="predicted"/>
<evidence type="ECO:0000256" key="1">
    <source>
        <dbReference type="SAM" id="Phobius"/>
    </source>
</evidence>
<dbReference type="AlphaFoldDB" id="A0A075H7G3"/>
<keyword evidence="1" id="KW-1133">Transmembrane helix</keyword>
<feature type="transmembrane region" description="Helical" evidence="1">
    <location>
        <begin position="66"/>
        <end position="85"/>
    </location>
</feature>
<organism evidence="3">
    <name type="scientific">uncultured marine thaumarchaeote KM3_55_F05</name>
    <dbReference type="NCBI Taxonomy" id="1456198"/>
    <lineage>
        <taxon>Archaea</taxon>
        <taxon>Nitrososphaerota</taxon>
        <taxon>environmental samples</taxon>
    </lineage>
</organism>
<evidence type="ECO:0000313" key="3">
    <source>
        <dbReference type="EMBL" id="AIF12416.1"/>
    </source>
</evidence>
<keyword evidence="1" id="KW-0812">Transmembrane</keyword>
<sequence length="86" mass="9658">MEEILSRGFVQQGMERRFGKKWGLIIASLMFGVIHFEPSAAANAFVIGLVLGYAYQRTGNNLLIPIGMHVIFDWAVLILTFLFPIT</sequence>
<dbReference type="GO" id="GO:0004175">
    <property type="term" value="F:endopeptidase activity"/>
    <property type="evidence" value="ECO:0007669"/>
    <property type="project" value="UniProtKB-ARBA"/>
</dbReference>
<reference evidence="3" key="1">
    <citation type="journal article" date="2014" name="Genome Biol. Evol.">
        <title>Pangenome evidence for extensive interdomain horizontal transfer affecting lineage core and shell genes in uncultured planktonic thaumarchaeota and euryarchaeota.</title>
        <authorList>
            <person name="Deschamps P."/>
            <person name="Zivanovic Y."/>
            <person name="Moreira D."/>
            <person name="Rodriguez-Valera F."/>
            <person name="Lopez-Garcia P."/>
        </authorList>
    </citation>
    <scope>NUCLEOTIDE SEQUENCE</scope>
</reference>
<protein>
    <submittedName>
        <fullName evidence="3">Putative metal-dependent membrane protease</fullName>
    </submittedName>
</protein>
<dbReference type="PANTHER" id="PTHR43592">
    <property type="entry name" value="CAAX AMINO TERMINAL PROTEASE"/>
    <property type="match status" value="1"/>
</dbReference>
<keyword evidence="3" id="KW-0378">Hydrolase</keyword>
<accession>A0A075H7G3</accession>